<dbReference type="Gene3D" id="3.90.190.20">
    <property type="entry name" value="Mur ligase, C-terminal domain"/>
    <property type="match status" value="1"/>
</dbReference>
<evidence type="ECO:0000259" key="3">
    <source>
        <dbReference type="Pfam" id="PF08245"/>
    </source>
</evidence>
<sequence>MEVSSHGLALQRVVGCAFDVGIFTNFSQDHLDFHGTMGEYWSAKMLLFRDIAWASLPFKPFTAMVNVDCGFGRGLVRTWVSGYEFSSYAIDRAGADLRAQNVRVTADRIQFDIDADVDGNGGVPFDVPLTGRFNVYNALAAIAVGKAKGIPLAAMQNALVGVTRPAGRMEFIEEGQGFLVVVDYAHTPEGLENVLKVLREFVATDRNMLICVFGCGGDRDAGKRPKMGAMAASLADMVVITSDNPRSEDPERIVEEIRVGASGEKRAKEGNVVVKVEVDRRRAVEYTLGVATPGDVVVLAGKGHESYQVLKDGPVHFDDREVAREVLTALMAE</sequence>
<feature type="domain" description="Mur ligase C-terminal" evidence="2">
    <location>
        <begin position="167"/>
        <end position="303"/>
    </location>
</feature>
<dbReference type="NCBIfam" id="TIGR01085">
    <property type="entry name" value="murE"/>
    <property type="match status" value="1"/>
</dbReference>
<dbReference type="SUPFAM" id="SSF53244">
    <property type="entry name" value="MurD-like peptide ligases, peptide-binding domain"/>
    <property type="match status" value="1"/>
</dbReference>
<dbReference type="GO" id="GO:0005524">
    <property type="term" value="F:ATP binding"/>
    <property type="evidence" value="ECO:0007669"/>
    <property type="project" value="InterPro"/>
</dbReference>
<dbReference type="InterPro" id="IPR036565">
    <property type="entry name" value="Mur-like_cat_sf"/>
</dbReference>
<evidence type="ECO:0000256" key="1">
    <source>
        <dbReference type="ARBA" id="ARBA00005898"/>
    </source>
</evidence>
<feature type="domain" description="Mur ligase central" evidence="3">
    <location>
        <begin position="1"/>
        <end position="144"/>
    </location>
</feature>
<protein>
    <submittedName>
        <fullName evidence="4">Uncharacterized protein</fullName>
    </submittedName>
</protein>
<evidence type="ECO:0000259" key="2">
    <source>
        <dbReference type="Pfam" id="PF02875"/>
    </source>
</evidence>
<dbReference type="GO" id="GO:0051301">
    <property type="term" value="P:cell division"/>
    <property type="evidence" value="ECO:0007669"/>
    <property type="project" value="InterPro"/>
</dbReference>
<dbReference type="InterPro" id="IPR004101">
    <property type="entry name" value="Mur_ligase_C"/>
</dbReference>
<name>A0AAV9UXW5_9PEZI</name>
<reference evidence="4 5" key="1">
    <citation type="submission" date="2019-10" db="EMBL/GenBank/DDBJ databases">
        <authorList>
            <person name="Palmer J.M."/>
        </authorList>
    </citation>
    <scope>NUCLEOTIDE SEQUENCE [LARGE SCALE GENOMIC DNA]</scope>
    <source>
        <strain evidence="4 5">TWF696</strain>
    </source>
</reference>
<accession>A0AAV9UXW5</accession>
<comment type="similarity">
    <text evidence="1">Belongs to the MurCDEF family. MurE subfamily.</text>
</comment>
<dbReference type="AlphaFoldDB" id="A0AAV9UXW5"/>
<dbReference type="Pfam" id="PF08245">
    <property type="entry name" value="Mur_ligase_M"/>
    <property type="match status" value="1"/>
</dbReference>
<dbReference type="InterPro" id="IPR005761">
    <property type="entry name" value="UDP-N-AcMur-Glu-dNH2Pim_ligase"/>
</dbReference>
<evidence type="ECO:0000313" key="4">
    <source>
        <dbReference type="EMBL" id="KAK6349611.1"/>
    </source>
</evidence>
<dbReference type="InterPro" id="IPR013221">
    <property type="entry name" value="Mur_ligase_cen"/>
</dbReference>
<dbReference type="GO" id="GO:0005737">
    <property type="term" value="C:cytoplasm"/>
    <property type="evidence" value="ECO:0007669"/>
    <property type="project" value="InterPro"/>
</dbReference>
<dbReference type="InterPro" id="IPR036615">
    <property type="entry name" value="Mur_ligase_C_dom_sf"/>
</dbReference>
<gene>
    <name evidence="4" type="ORF">TWF696_005895</name>
</gene>
<dbReference type="EMBL" id="JAVHNQ010000004">
    <property type="protein sequence ID" value="KAK6349611.1"/>
    <property type="molecule type" value="Genomic_DNA"/>
</dbReference>
<dbReference type="Proteomes" id="UP001375240">
    <property type="component" value="Unassembled WGS sequence"/>
</dbReference>
<dbReference type="Pfam" id="PF02875">
    <property type="entry name" value="Mur_ligase_C"/>
    <property type="match status" value="1"/>
</dbReference>
<dbReference type="PANTHER" id="PTHR23135">
    <property type="entry name" value="MUR LIGASE FAMILY MEMBER"/>
    <property type="match status" value="1"/>
</dbReference>
<dbReference type="SUPFAM" id="SSF53623">
    <property type="entry name" value="MurD-like peptide ligases, catalytic domain"/>
    <property type="match status" value="1"/>
</dbReference>
<evidence type="ECO:0000313" key="5">
    <source>
        <dbReference type="Proteomes" id="UP001375240"/>
    </source>
</evidence>
<proteinExistence type="inferred from homology"/>
<dbReference type="GO" id="GO:0016881">
    <property type="term" value="F:acid-amino acid ligase activity"/>
    <property type="evidence" value="ECO:0007669"/>
    <property type="project" value="InterPro"/>
</dbReference>
<comment type="caution">
    <text evidence="4">The sequence shown here is derived from an EMBL/GenBank/DDBJ whole genome shotgun (WGS) entry which is preliminary data.</text>
</comment>
<dbReference type="Gene3D" id="3.40.1190.10">
    <property type="entry name" value="Mur-like, catalytic domain"/>
    <property type="match status" value="1"/>
</dbReference>
<dbReference type="PANTHER" id="PTHR23135:SF4">
    <property type="entry name" value="UDP-N-ACETYLMURAMOYL-L-ALANYL-D-GLUTAMATE--2,6-DIAMINOPIMELATE LIGASE MURE HOMOLOG, CHLOROPLASTIC"/>
    <property type="match status" value="1"/>
</dbReference>
<dbReference type="GO" id="GO:0008360">
    <property type="term" value="P:regulation of cell shape"/>
    <property type="evidence" value="ECO:0007669"/>
    <property type="project" value="InterPro"/>
</dbReference>
<organism evidence="4 5">
    <name type="scientific">Orbilia brochopaga</name>
    <dbReference type="NCBI Taxonomy" id="3140254"/>
    <lineage>
        <taxon>Eukaryota</taxon>
        <taxon>Fungi</taxon>
        <taxon>Dikarya</taxon>
        <taxon>Ascomycota</taxon>
        <taxon>Pezizomycotina</taxon>
        <taxon>Orbiliomycetes</taxon>
        <taxon>Orbiliales</taxon>
        <taxon>Orbiliaceae</taxon>
        <taxon>Orbilia</taxon>
    </lineage>
</organism>
<keyword evidence="5" id="KW-1185">Reference proteome</keyword>